<feature type="transmembrane region" description="Helical" evidence="6">
    <location>
        <begin position="114"/>
        <end position="133"/>
    </location>
</feature>
<evidence type="ECO:0000256" key="4">
    <source>
        <dbReference type="ARBA" id="ARBA00022989"/>
    </source>
</evidence>
<dbReference type="Proteomes" id="UP000826234">
    <property type="component" value="Unassembled WGS sequence"/>
</dbReference>
<feature type="transmembrane region" description="Helical" evidence="6">
    <location>
        <begin position="145"/>
        <end position="164"/>
    </location>
</feature>
<organism evidence="7 8">
    <name type="scientific">Phrynosoma platyrhinos</name>
    <name type="common">Desert horned lizard</name>
    <dbReference type="NCBI Taxonomy" id="52577"/>
    <lineage>
        <taxon>Eukaryota</taxon>
        <taxon>Metazoa</taxon>
        <taxon>Chordata</taxon>
        <taxon>Craniata</taxon>
        <taxon>Vertebrata</taxon>
        <taxon>Euteleostomi</taxon>
        <taxon>Lepidosauria</taxon>
        <taxon>Squamata</taxon>
        <taxon>Bifurcata</taxon>
        <taxon>Unidentata</taxon>
        <taxon>Episquamata</taxon>
        <taxon>Toxicofera</taxon>
        <taxon>Iguania</taxon>
        <taxon>Phrynosomatidae</taxon>
        <taxon>Phrynosomatinae</taxon>
        <taxon>Phrynosoma</taxon>
    </lineage>
</organism>
<name>A0ABQ7SV06_PHRPL</name>
<evidence type="ECO:0000313" key="8">
    <source>
        <dbReference type="Proteomes" id="UP000826234"/>
    </source>
</evidence>
<keyword evidence="4 6" id="KW-1133">Transmembrane helix</keyword>
<dbReference type="EMBL" id="JAIPUX010003289">
    <property type="protein sequence ID" value="KAH0621092.1"/>
    <property type="molecule type" value="Genomic_DNA"/>
</dbReference>
<evidence type="ECO:0000256" key="3">
    <source>
        <dbReference type="ARBA" id="ARBA00022692"/>
    </source>
</evidence>
<evidence type="ECO:0000256" key="1">
    <source>
        <dbReference type="ARBA" id="ARBA00004141"/>
    </source>
</evidence>
<feature type="transmembrane region" description="Helical" evidence="6">
    <location>
        <begin position="176"/>
        <end position="194"/>
    </location>
</feature>
<dbReference type="InterPro" id="IPR030417">
    <property type="entry name" value="MS4A"/>
</dbReference>
<dbReference type="InterPro" id="IPR007237">
    <property type="entry name" value="CD20-like"/>
</dbReference>
<proteinExistence type="inferred from homology"/>
<reference evidence="7 8" key="1">
    <citation type="journal article" date="2022" name="Gigascience">
        <title>A chromosome-level genome assembly and annotation of the desert horned lizard, Phrynosoma platyrhinos, provides insight into chromosomal rearrangements among reptiles.</title>
        <authorList>
            <person name="Koochekian N."/>
            <person name="Ascanio A."/>
            <person name="Farleigh K."/>
            <person name="Card D.C."/>
            <person name="Schield D.R."/>
            <person name="Castoe T.A."/>
            <person name="Jezkova T."/>
        </authorList>
    </citation>
    <scope>NUCLEOTIDE SEQUENCE [LARGE SCALE GENOMIC DNA]</scope>
    <source>
        <strain evidence="7">NK-2021</strain>
    </source>
</reference>
<evidence type="ECO:0000256" key="6">
    <source>
        <dbReference type="SAM" id="Phobius"/>
    </source>
</evidence>
<comment type="similarity">
    <text evidence="2">Belongs to the MS4A family.</text>
</comment>
<evidence type="ECO:0000313" key="7">
    <source>
        <dbReference type="EMBL" id="KAH0621092.1"/>
    </source>
</evidence>
<dbReference type="Pfam" id="PF04103">
    <property type="entry name" value="CD20"/>
    <property type="match status" value="1"/>
</dbReference>
<dbReference type="PANTHER" id="PTHR23320:SF155">
    <property type="entry name" value="MEMBRANE-SPANNING 4-DOMAINS SUBFAMILY A MEMBER 8"/>
    <property type="match status" value="1"/>
</dbReference>
<comment type="caution">
    <text evidence="7">The sequence shown here is derived from an EMBL/GenBank/DDBJ whole genome shotgun (WGS) entry which is preliminary data.</text>
</comment>
<gene>
    <name evidence="7" type="ORF">JD844_022119</name>
</gene>
<evidence type="ECO:0000256" key="5">
    <source>
        <dbReference type="ARBA" id="ARBA00023136"/>
    </source>
</evidence>
<feature type="transmembrane region" description="Helical" evidence="6">
    <location>
        <begin position="79"/>
        <end position="102"/>
    </location>
</feature>
<protein>
    <submittedName>
        <fullName evidence="7">Uncharacterized protein</fullName>
    </submittedName>
</protein>
<keyword evidence="3 6" id="KW-0812">Transmembrane</keyword>
<dbReference type="PANTHER" id="PTHR23320">
    <property type="entry name" value="MEMBRANE-SPANNING 4-DOMAINS SUBFAMILY A MS4A -RELATED"/>
    <property type="match status" value="1"/>
</dbReference>
<keyword evidence="5 6" id="KW-0472">Membrane</keyword>
<keyword evidence="8" id="KW-1185">Reference proteome</keyword>
<comment type="subcellular location">
    <subcellularLocation>
        <location evidence="1">Membrane</location>
        <topology evidence="1">Multi-pass membrane protein</topology>
    </subcellularLocation>
</comment>
<accession>A0ABQ7SV06</accession>
<evidence type="ECO:0000256" key="2">
    <source>
        <dbReference type="ARBA" id="ARBA00009565"/>
    </source>
</evidence>
<sequence length="261" mass="27674">MATDPTRLPHGTGVFIPSNGAGVIQIGQGFPSVPVIQPAGTMQYVQYGGQQFGSSNIPLQPNLLVKPLEKLLKVETKTLGAIQIFNGLIHIGLGAISAVLFGRQYVGLAVIGGYPFWGGLFFIISGSLSVSAMNHLSISLVKWSVGMNIVSAIMALTGISLYIAELIINGYYQPSLVGSVGLGISALLFLFSLLEFCITVSAAHFGCQATCCNNAMIVTYVPHTVFGDGSNLVQGNPAPLYYPNQYPADNSPAQEQIQNRH</sequence>